<evidence type="ECO:0000313" key="2">
    <source>
        <dbReference type="EMBL" id="MBE0463153.1"/>
    </source>
</evidence>
<feature type="chain" id="PRO_5046620508" description="Lipoprotein" evidence="1">
    <location>
        <begin position="28"/>
        <end position="125"/>
    </location>
</feature>
<evidence type="ECO:0008006" key="4">
    <source>
        <dbReference type="Google" id="ProtNLM"/>
    </source>
</evidence>
<gene>
    <name evidence="2" type="ORF">EI547_06745</name>
</gene>
<evidence type="ECO:0000313" key="3">
    <source>
        <dbReference type="Proteomes" id="UP001645038"/>
    </source>
</evidence>
<evidence type="ECO:0000256" key="1">
    <source>
        <dbReference type="SAM" id="SignalP"/>
    </source>
</evidence>
<name>A0ABR9FWX7_9GAMM</name>
<dbReference type="RefSeq" id="WP_192537718.1">
    <property type="nucleotide sequence ID" value="NZ_RRZB01000012.1"/>
</dbReference>
<sequence length="125" mass="13814">MRQRWRVIMKWASVSALLALLTGCATTSPSAPRELVYAAPVDTTFRSAVELMMEQGYVIRHADLALGRAEGALARWPEYRLQVQVRDAGRGSQVSVAAWRGNQPLPPYLLDPWLVSLQAKLGLAP</sequence>
<dbReference type="Proteomes" id="UP001645038">
    <property type="component" value="Unassembled WGS sequence"/>
</dbReference>
<protein>
    <recommendedName>
        <fullName evidence="4">Lipoprotein</fullName>
    </recommendedName>
</protein>
<proteinExistence type="predicted"/>
<organism evidence="2 3">
    <name type="scientific">Halomonas colorata</name>
    <dbReference type="NCBI Taxonomy" id="2742615"/>
    <lineage>
        <taxon>Bacteria</taxon>
        <taxon>Pseudomonadati</taxon>
        <taxon>Pseudomonadota</taxon>
        <taxon>Gammaproteobacteria</taxon>
        <taxon>Oceanospirillales</taxon>
        <taxon>Halomonadaceae</taxon>
        <taxon>Halomonas</taxon>
    </lineage>
</organism>
<keyword evidence="3" id="KW-1185">Reference proteome</keyword>
<comment type="caution">
    <text evidence="2">The sequence shown here is derived from an EMBL/GenBank/DDBJ whole genome shotgun (WGS) entry which is preliminary data.</text>
</comment>
<reference evidence="2 3" key="1">
    <citation type="submission" date="2020-07" db="EMBL/GenBank/DDBJ databases">
        <title>Halophilic bacteria isolated from french cheeses.</title>
        <authorList>
            <person name="Kothe C.I."/>
            <person name="Farah-Kraiem B."/>
            <person name="Renault P."/>
            <person name="Dridi B."/>
        </authorList>
    </citation>
    <scope>NUCLEOTIDE SEQUENCE [LARGE SCALE GENOMIC DNA]</scope>
    <source>
        <strain evidence="2 3">FME20</strain>
    </source>
</reference>
<dbReference type="EMBL" id="RRZB01000012">
    <property type="protein sequence ID" value="MBE0463153.1"/>
    <property type="molecule type" value="Genomic_DNA"/>
</dbReference>
<keyword evidence="1" id="KW-0732">Signal</keyword>
<feature type="signal peptide" evidence="1">
    <location>
        <begin position="1"/>
        <end position="27"/>
    </location>
</feature>
<dbReference type="PROSITE" id="PS51257">
    <property type="entry name" value="PROKAR_LIPOPROTEIN"/>
    <property type="match status" value="1"/>
</dbReference>
<accession>A0ABR9FWX7</accession>